<dbReference type="AlphaFoldDB" id="A0A1Y2EJP3"/>
<evidence type="ECO:0000313" key="2">
    <source>
        <dbReference type="EMBL" id="ORY71782.1"/>
    </source>
</evidence>
<dbReference type="RefSeq" id="XP_040721374.1">
    <property type="nucleotide sequence ID" value="XM_040862624.1"/>
</dbReference>
<keyword evidence="3" id="KW-1185">Reference proteome</keyword>
<dbReference type="EMBL" id="MCFJ01000001">
    <property type="protein sequence ID" value="ORY71782.1"/>
    <property type="molecule type" value="Genomic_DNA"/>
</dbReference>
<dbReference type="Proteomes" id="UP000193689">
    <property type="component" value="Unassembled WGS sequence"/>
</dbReference>
<protein>
    <submittedName>
        <fullName evidence="2">Uncharacterized protein</fullName>
    </submittedName>
</protein>
<sequence>MFDVIWTDPNRERVGERIARKELEAKNKDKDRKSQSGRQSVSSNRSSTSDRAFGFFAHKSRKRATAPSQIKERAASSERVAFNDFTDNTKSTLSKWTQPSLATSSTVAGTSPRNSILTRSEHLVQTLGPSSFITKNTEVLVSGRDSKNDTDHLISEIHISADRSKAETPPLPHLPEEGAPENFEMPEPMLAQPPLPQIALSKELTVMCASDWNDRLGNLEAWRPPHDWQCPSVVDSPTQLSETTILNPTSNVEEDSYMSPDLAALQREVRMMAAAGSELMLANMKADVDDATDAMVYKELEMTKKRWMFSALHQKGGYMDLNRVIIPPAKQASLRPPRILAIYETQASASFIAALHPNIAISHLSPNPISPSLFSNIQPIFVPTISSSAASQPLPPRLFSAVTGALHLTLIDPQPVSASMGPILRQWLFDNVLLNLEKESRLAYPESTFPAWLARTRLRGKGSTKATILVSAVPEGLSRIADIEEQSATTKELNCLVMKMLWQEVWGPFVHAKKWWWEEPEITKECAEFGTYWAYSHIIAVRDDDSHSAPRP</sequence>
<proteinExistence type="predicted"/>
<evidence type="ECO:0000313" key="3">
    <source>
        <dbReference type="Proteomes" id="UP000193689"/>
    </source>
</evidence>
<comment type="caution">
    <text evidence="2">The sequence shown here is derived from an EMBL/GenBank/DDBJ whole genome shotgun (WGS) entry which is preliminary data.</text>
</comment>
<feature type="region of interest" description="Disordered" evidence="1">
    <location>
        <begin position="1"/>
        <end position="76"/>
    </location>
</feature>
<accession>A0A1Y2EJP3</accession>
<feature type="compositionally biased region" description="Low complexity" evidence="1">
    <location>
        <begin position="36"/>
        <end position="51"/>
    </location>
</feature>
<reference evidence="2 3" key="1">
    <citation type="submission" date="2016-07" db="EMBL/GenBank/DDBJ databases">
        <title>Pervasive Adenine N6-methylation of Active Genes in Fungi.</title>
        <authorList>
            <consortium name="DOE Joint Genome Institute"/>
            <person name="Mondo S.J."/>
            <person name="Dannebaum R.O."/>
            <person name="Kuo R.C."/>
            <person name="Labutti K."/>
            <person name="Haridas S."/>
            <person name="Kuo A."/>
            <person name="Salamov A."/>
            <person name="Ahrendt S.R."/>
            <person name="Lipzen A."/>
            <person name="Sullivan W."/>
            <person name="Andreopoulos W.B."/>
            <person name="Clum A."/>
            <person name="Lindquist E."/>
            <person name="Daum C."/>
            <person name="Ramamoorthy G.K."/>
            <person name="Gryganskyi A."/>
            <person name="Culley D."/>
            <person name="Magnuson J.K."/>
            <person name="James T.Y."/>
            <person name="O'Malley M.A."/>
            <person name="Stajich J.E."/>
            <person name="Spatafora J.W."/>
            <person name="Visel A."/>
            <person name="Grigoriev I.V."/>
        </authorList>
    </citation>
    <scope>NUCLEOTIDE SEQUENCE [LARGE SCALE GENOMIC DNA]</scope>
    <source>
        <strain evidence="2 3">CBS 129021</strain>
    </source>
</reference>
<dbReference type="GeneID" id="63778836"/>
<feature type="compositionally biased region" description="Basic and acidic residues" evidence="1">
    <location>
        <begin position="9"/>
        <end position="34"/>
    </location>
</feature>
<gene>
    <name evidence="2" type="ORF">BCR38DRAFT_462819</name>
</gene>
<dbReference type="InParanoid" id="A0A1Y2EJP3"/>
<dbReference type="OrthoDB" id="3902588at2759"/>
<organism evidence="2 3">
    <name type="scientific">Pseudomassariella vexata</name>
    <dbReference type="NCBI Taxonomy" id="1141098"/>
    <lineage>
        <taxon>Eukaryota</taxon>
        <taxon>Fungi</taxon>
        <taxon>Dikarya</taxon>
        <taxon>Ascomycota</taxon>
        <taxon>Pezizomycotina</taxon>
        <taxon>Sordariomycetes</taxon>
        <taxon>Xylariomycetidae</taxon>
        <taxon>Amphisphaeriales</taxon>
        <taxon>Pseudomassariaceae</taxon>
        <taxon>Pseudomassariella</taxon>
    </lineage>
</organism>
<evidence type="ECO:0000256" key="1">
    <source>
        <dbReference type="SAM" id="MobiDB-lite"/>
    </source>
</evidence>
<name>A0A1Y2EJP3_9PEZI</name>